<evidence type="ECO:0000313" key="3">
    <source>
        <dbReference type="Proteomes" id="UP001177744"/>
    </source>
</evidence>
<proteinExistence type="predicted"/>
<feature type="region of interest" description="Disordered" evidence="1">
    <location>
        <begin position="116"/>
        <end position="153"/>
    </location>
</feature>
<comment type="caution">
    <text evidence="2">The sequence shown here is derived from an EMBL/GenBank/DDBJ whole genome shotgun (WGS) entry which is preliminary data.</text>
</comment>
<accession>A0AA40HZ75</accession>
<dbReference type="EMBL" id="JAULJE010000008">
    <property type="protein sequence ID" value="KAK1340098.1"/>
    <property type="molecule type" value="Genomic_DNA"/>
</dbReference>
<evidence type="ECO:0000256" key="1">
    <source>
        <dbReference type="SAM" id="MobiDB-lite"/>
    </source>
</evidence>
<dbReference type="AlphaFoldDB" id="A0AA40HZ75"/>
<dbReference type="SUPFAM" id="SSF158573">
    <property type="entry name" value="GINS helical bundle-like"/>
    <property type="match status" value="1"/>
</dbReference>
<organism evidence="2 3">
    <name type="scientific">Cnephaeus nilssonii</name>
    <name type="common">Northern bat</name>
    <name type="synonym">Eptesicus nilssonii</name>
    <dbReference type="NCBI Taxonomy" id="3371016"/>
    <lineage>
        <taxon>Eukaryota</taxon>
        <taxon>Metazoa</taxon>
        <taxon>Chordata</taxon>
        <taxon>Craniata</taxon>
        <taxon>Vertebrata</taxon>
        <taxon>Euteleostomi</taxon>
        <taxon>Mammalia</taxon>
        <taxon>Eutheria</taxon>
        <taxon>Laurasiatheria</taxon>
        <taxon>Chiroptera</taxon>
        <taxon>Yangochiroptera</taxon>
        <taxon>Vespertilionidae</taxon>
        <taxon>Cnephaeus</taxon>
    </lineage>
</organism>
<name>A0AA40HZ75_CNENI</name>
<protein>
    <submittedName>
        <fullName evidence="2">Uncharacterized protein</fullName>
    </submittedName>
</protein>
<sequence length="265" mass="29537">MPGGRQSDPGCLAQAPDKWIESPHLYKGTRHSATAKLVQQGLTDSNIRDAAALSKWPLPTLSPTYLALGVILLLQHGGHLIFKETELCIYLLQEHFPLGRVQKAALDQYLRSMRERPRHKGNPDFPPKQANSTASSSITRSSTPSLLSPDSFNLSHTPTSPNPALHSLFRTAEAAPYHNASRWAKVQLNDKSILPSQEGDLSGRWEYSSVLSNVLRVHMSAKEIAWLNHYKKFIATYVRSLGGDEGLDITWDMKLPNAYILKYDV</sequence>
<feature type="compositionally biased region" description="Low complexity" evidence="1">
    <location>
        <begin position="132"/>
        <end position="151"/>
    </location>
</feature>
<gene>
    <name evidence="2" type="ORF">QTO34_018662</name>
</gene>
<keyword evidence="3" id="KW-1185">Reference proteome</keyword>
<dbReference type="Proteomes" id="UP001177744">
    <property type="component" value="Unassembled WGS sequence"/>
</dbReference>
<dbReference type="InterPro" id="IPR036224">
    <property type="entry name" value="GINS_bundle-like_dom_sf"/>
</dbReference>
<evidence type="ECO:0000313" key="2">
    <source>
        <dbReference type="EMBL" id="KAK1340098.1"/>
    </source>
</evidence>
<reference evidence="2" key="1">
    <citation type="submission" date="2023-06" db="EMBL/GenBank/DDBJ databases">
        <title>Reference genome for the Northern bat (Eptesicus nilssonii), a most northern bat species.</title>
        <authorList>
            <person name="Laine V.N."/>
            <person name="Pulliainen A.T."/>
            <person name="Lilley T.M."/>
        </authorList>
    </citation>
    <scope>NUCLEOTIDE SEQUENCE</scope>
    <source>
        <strain evidence="2">BLF_Eptnil</strain>
        <tissue evidence="2">Kidney</tissue>
    </source>
</reference>